<dbReference type="Proteomes" id="UP000002817">
    <property type="component" value="Unassembled WGS sequence"/>
</dbReference>
<organism evidence="1 2">
    <name type="scientific">Vibrio orientalis CIP 102891 = ATCC 33934</name>
    <dbReference type="NCBI Taxonomy" id="675816"/>
    <lineage>
        <taxon>Bacteria</taxon>
        <taxon>Pseudomonadati</taxon>
        <taxon>Pseudomonadota</taxon>
        <taxon>Gammaproteobacteria</taxon>
        <taxon>Vibrionales</taxon>
        <taxon>Vibrionaceae</taxon>
        <taxon>Vibrio</taxon>
        <taxon>Vibrio oreintalis group</taxon>
    </lineage>
</organism>
<dbReference type="EMBL" id="AFWH01000031">
    <property type="protein sequence ID" value="EGU49441.1"/>
    <property type="molecule type" value="Genomic_DNA"/>
</dbReference>
<gene>
    <name evidence="1" type="ORF">VIOR3934_07136</name>
</gene>
<sequence length="37" mass="4313">FFFVTHITSEEAAILAFHSQVSNTFLNFLFQTFQSEI</sequence>
<name>F9SUL1_VIBOR</name>
<feature type="non-terminal residue" evidence="1">
    <location>
        <position position="1"/>
    </location>
</feature>
<reference evidence="1 2" key="1">
    <citation type="journal article" date="2012" name="Int. J. Syst. Evol. Microbiol.">
        <title>Vibrio caribbeanicus sp. nov., isolated from the marine sponge Scleritoderma cyanea.</title>
        <authorList>
            <person name="Hoffmann M."/>
            <person name="Monday S.R."/>
            <person name="Allard M.W."/>
            <person name="Strain E.A."/>
            <person name="Whittaker P."/>
            <person name="Naum M."/>
            <person name="McCarthy P.J."/>
            <person name="Lopez J.V."/>
            <person name="Fischer M."/>
            <person name="Brown E.W."/>
        </authorList>
    </citation>
    <scope>NUCLEOTIDE SEQUENCE [LARGE SCALE GENOMIC DNA]</scope>
    <source>
        <strain evidence="2">CIP 102891 / ATCC 33934</strain>
    </source>
</reference>
<evidence type="ECO:0000313" key="2">
    <source>
        <dbReference type="Proteomes" id="UP000002817"/>
    </source>
</evidence>
<accession>F9SUL1</accession>
<evidence type="ECO:0000313" key="1">
    <source>
        <dbReference type="EMBL" id="EGU49441.1"/>
    </source>
</evidence>
<protein>
    <submittedName>
        <fullName evidence="1">Uncharacterized protein</fullName>
    </submittedName>
</protein>
<comment type="caution">
    <text evidence="1">The sequence shown here is derived from an EMBL/GenBank/DDBJ whole genome shotgun (WGS) entry which is preliminary data.</text>
</comment>
<dbReference type="AlphaFoldDB" id="F9SUL1"/>
<proteinExistence type="predicted"/>